<dbReference type="OrthoDB" id="10255632at2759"/>
<evidence type="ECO:0000313" key="9">
    <source>
        <dbReference type="Proteomes" id="UP000565441"/>
    </source>
</evidence>
<evidence type="ECO:0000256" key="3">
    <source>
        <dbReference type="ARBA" id="ARBA00022801"/>
    </source>
</evidence>
<dbReference type="InterPro" id="IPR019734">
    <property type="entry name" value="TPR_rpt"/>
</dbReference>
<evidence type="ECO:0000256" key="2">
    <source>
        <dbReference type="ARBA" id="ARBA00012489"/>
    </source>
</evidence>
<organism evidence="8 9">
    <name type="scientific">Tricholomella constricta</name>
    <dbReference type="NCBI Taxonomy" id="117010"/>
    <lineage>
        <taxon>Eukaryota</taxon>
        <taxon>Fungi</taxon>
        <taxon>Dikarya</taxon>
        <taxon>Basidiomycota</taxon>
        <taxon>Agaricomycotina</taxon>
        <taxon>Agaricomycetes</taxon>
        <taxon>Agaricomycetidae</taxon>
        <taxon>Agaricales</taxon>
        <taxon>Tricholomatineae</taxon>
        <taxon>Lyophyllaceae</taxon>
        <taxon>Tricholomella</taxon>
    </lineage>
</organism>
<feature type="compositionally biased region" description="Polar residues" evidence="6">
    <location>
        <begin position="956"/>
        <end position="966"/>
    </location>
</feature>
<feature type="region of interest" description="Disordered" evidence="6">
    <location>
        <begin position="1778"/>
        <end position="1801"/>
    </location>
</feature>
<evidence type="ECO:0000256" key="6">
    <source>
        <dbReference type="SAM" id="MobiDB-lite"/>
    </source>
</evidence>
<dbReference type="Pfam" id="PF03568">
    <property type="entry name" value="Separin_C"/>
    <property type="match status" value="1"/>
</dbReference>
<dbReference type="GO" id="GO:0004197">
    <property type="term" value="F:cysteine-type endopeptidase activity"/>
    <property type="evidence" value="ECO:0007669"/>
    <property type="project" value="InterPro"/>
</dbReference>
<dbReference type="EMBL" id="JAACJP010000018">
    <property type="protein sequence ID" value="KAF5378833.1"/>
    <property type="molecule type" value="Genomic_DNA"/>
</dbReference>
<feature type="compositionally biased region" description="Polar residues" evidence="6">
    <location>
        <begin position="1792"/>
        <end position="1801"/>
    </location>
</feature>
<name>A0A8H5M2V6_9AGAR</name>
<dbReference type="GO" id="GO:0044732">
    <property type="term" value="C:mitotic spindle pole body"/>
    <property type="evidence" value="ECO:0007669"/>
    <property type="project" value="TreeGrafter"/>
</dbReference>
<feature type="region of interest" description="Disordered" evidence="6">
    <location>
        <begin position="1"/>
        <end position="24"/>
    </location>
</feature>
<reference evidence="8 9" key="1">
    <citation type="journal article" date="2020" name="ISME J.">
        <title>Uncovering the hidden diversity of litter-decomposition mechanisms in mushroom-forming fungi.</title>
        <authorList>
            <person name="Floudas D."/>
            <person name="Bentzer J."/>
            <person name="Ahren D."/>
            <person name="Johansson T."/>
            <person name="Persson P."/>
            <person name="Tunlid A."/>
        </authorList>
    </citation>
    <scope>NUCLEOTIDE SEQUENCE [LARGE SCALE GENOMIC DNA]</scope>
    <source>
        <strain evidence="8 9">CBS 661.87</strain>
    </source>
</reference>
<feature type="compositionally biased region" description="Basic residues" evidence="6">
    <location>
        <begin position="1781"/>
        <end position="1791"/>
    </location>
</feature>
<feature type="region of interest" description="Disordered" evidence="6">
    <location>
        <begin position="1163"/>
        <end position="1210"/>
    </location>
</feature>
<feature type="domain" description="Peptidase C50" evidence="7">
    <location>
        <begin position="1943"/>
        <end position="2040"/>
    </location>
</feature>
<keyword evidence="5" id="KW-0802">TPR repeat</keyword>
<dbReference type="PANTHER" id="PTHR12792">
    <property type="entry name" value="EXTRA SPINDLE POLES 1-RELATED"/>
    <property type="match status" value="1"/>
</dbReference>
<keyword evidence="4" id="KW-0159">Chromosome partition</keyword>
<feature type="region of interest" description="Disordered" evidence="6">
    <location>
        <begin position="905"/>
        <end position="969"/>
    </location>
</feature>
<gene>
    <name evidence="8" type="ORF">D9615_007002</name>
</gene>
<dbReference type="GO" id="GO:0005634">
    <property type="term" value="C:nucleus"/>
    <property type="evidence" value="ECO:0007669"/>
    <property type="project" value="InterPro"/>
</dbReference>
<dbReference type="GO" id="GO:0051307">
    <property type="term" value="P:meiotic chromosome separation"/>
    <property type="evidence" value="ECO:0007669"/>
    <property type="project" value="TreeGrafter"/>
</dbReference>
<dbReference type="SMART" id="SM00028">
    <property type="entry name" value="TPR"/>
    <property type="match status" value="4"/>
</dbReference>
<feature type="region of interest" description="Disordered" evidence="6">
    <location>
        <begin position="378"/>
        <end position="403"/>
    </location>
</feature>
<proteinExistence type="predicted"/>
<evidence type="ECO:0000256" key="5">
    <source>
        <dbReference type="PROSITE-ProRule" id="PRU00339"/>
    </source>
</evidence>
<protein>
    <recommendedName>
        <fullName evidence="2">separase</fullName>
        <ecNumber evidence="2">3.4.22.49</ecNumber>
    </recommendedName>
</protein>
<sequence>MASKPTRRGVSTRMAPKSTRPTGISMDKLAEQLTSGLTISDAKGKKKALPLTEEQARLSSMRAVNSASQALSTAVQSGWKHSTGKLSSTRASVTASSAAAAKHLAVLRQSNPGDIDVERAAMSILGKLVALEMYEEAMRAIESLHSRLCLLHNVTPPMSSSPFRFHLLSIPLPASNISVDLTLLTLTATYLTYTLIILTDFCFSRNLKDLSTTLDAFSHALSNSEATLSTWIPYCTLIPAKQLDSILTRAYTTLTKCCATCKSNHQVVFSLRIYAVACLAHTSTGTVEPNTFWDQVVRFGGAFIKSQSVPEEDAMRIILSAFSDLAGRLEKRNDGSGFLSGKGFIAFCEYWMAFAKKAGDICLVDRIAGLIQGISMAVSSSSRQDSPPENQTANDGQDRRRFKNDGDDLEAARLCATFAQTTAALEQKISDASKRAQEATSTLKEPTSLFRFLKFREDENPDHIRIFGKVDRALERLRRATISALDSSTRSLHDSSDPLPSLLGEIAHVLQHQCASPVSSLIPIFPVLKGLPPLQQADADVFTRTLDTLFVLARTQLMLSDPRTYVPVYDILNKAAELVEPRISDDAIDAPNYIRCISGAFHNIAGTLYQGGRHGSAIGFLKDACALGLKALKTRRKNLSEATKEKDGRTEEGWKQLEEQLYRRWELLGVCFMKIGDRKEALEAFRHCINTFPYSTSGFTERAGQASHSILFNLSSGTKQLATIIDRVSHLSACELLMVPAAVSLVSIEVVDPGVIGALLERQIDSLEISRWKEGMPAITAHLLKDALKVYGPNMPVRRARMFVKCMDFMYHAGPSIMTGIGSSDDIGNEVDVLLQSKASLLASLILDFGQDVGLAGFCIQYRAAAHLWRALHAHRRIDAKQSTLITHHSEEACKLLKTALSGASEPKSARKSSPKQIVAPKKAALGPPTRQRSTRKAVVTREPVTPKPKPRNALQPVSLNVQTPPRQAGSGRSAVVFDDLEKFLALLQLTARISGLLALVLPKVHLLDVSRKICDHQLGIQSDGYIISSVDLAYEYVKLGKTRRAATIFNQALNAVRSGKASDEACTSFFLRFAESLAMAEDVSRSSSVYCEALSVSGRLDIEEKGLPTIQRVRTRVARLERAALASHVFSLIQYSKTDVTATLDGMLQSLRLWNRAVDTLSRLNPQPSTSPTTADDNPFQMSSLKDALPTDTPDGLPKELPPPKKTFSRRASMDGLEWRISEGLLATLFSLSQVYLDRGSAREAEYFAQQAQDLADSLNAPTMVSRALAKKAEVQLYQGNFDASLDCLTQAAALLENTPGFENVDVRRLHGIYNERLAYTMDANELYEESMSMIEELDQTFKQFDGLVFGRKSIGYSPISKKTKEVVLPELLAAVLRQRTYLQKVWLLRDSDVQDYTAFLDIFLSLPHSSRTKAEENALMAKLTLHAVYSRFRGDMFLSSLAESTIALPMGMSSKTEVTLTPPTQDILTTLDAAEKLYWENLMLIGKRGNVTDVRDAIVSLALVQAFQTSLGNSNGDGPSLAACLLDAAAAITLRREMLETIEHKFPSESGDDIKWPLIGPDGSPQPRLKEASPRFSLDDVLNSDDGDHSDRDEGSLKEYWASIRRRYHSQSLDYSSSSSPQTSQLPSDWTVVHINVTEDKGTLFITRQECGDAARSPLIFCVPLKGRRDNGGDEEGHLTFEDAVEELKEIVRLSDEGTKAAVRVKAEDQEARAAWWKERGELDTRLRELLENVEFCWLGAFKTILSPRPNLTPELVSDLRAQFEKVFHRSLHVQDKKTKVRPGTHKKSASQSQNPGPSQVTFDDALLECFSTLSPKCRDEELEDLVYFILDLYQFHGVPVAIAEVDIIQVVIDLRAVLEDHVQKLSRRKVQKADDEHLFLVLDKNLQGLPWESIPILRGRSVSRIPSVDFLHDRVLFAKWKREALGADDVAPHKGAVVDPRKGYYILNPSSDLGRTEERFKGWVNDMEKAGWDGIIGRAPSEQQFLNALQNQDLVVYFGHGGGEQYVRSHKIRNLPTCAATMLWGCSSGALREMGDFDRVGTPYNYMLAGCPCLVANLWDVTDRDIDKFTLAVFDRLGLTAGGIKQWGRRDGLVSIVDAVGKSRDSCKLKYLTGAAPVVYGIPFYL</sequence>
<feature type="compositionally biased region" description="Polar residues" evidence="6">
    <location>
        <begin position="1163"/>
        <end position="1185"/>
    </location>
</feature>
<comment type="catalytic activity">
    <reaction evidence="1">
        <text>All bonds known to be hydrolyzed by this endopeptidase have arginine in P1 and an acidic residue in P4. P6 is often occupied by an acidic residue or by a hydroxy-amino-acid residue, the phosphorylation of which enhances cleavage.</text>
        <dbReference type="EC" id="3.4.22.49"/>
    </reaction>
</comment>
<dbReference type="PROSITE" id="PS51700">
    <property type="entry name" value="SEPARIN"/>
    <property type="match status" value="1"/>
</dbReference>
<dbReference type="SUPFAM" id="SSF48452">
    <property type="entry name" value="TPR-like"/>
    <property type="match status" value="1"/>
</dbReference>
<dbReference type="PROSITE" id="PS50005">
    <property type="entry name" value="TPR"/>
    <property type="match status" value="1"/>
</dbReference>
<keyword evidence="9" id="KW-1185">Reference proteome</keyword>
<feature type="compositionally biased region" description="Polar residues" evidence="6">
    <location>
        <begin position="378"/>
        <end position="395"/>
    </location>
</feature>
<dbReference type="InterPro" id="IPR030397">
    <property type="entry name" value="SEPARIN_core_dom"/>
</dbReference>
<keyword evidence="3" id="KW-0378">Hydrolase</keyword>
<evidence type="ECO:0000256" key="1">
    <source>
        <dbReference type="ARBA" id="ARBA00000451"/>
    </source>
</evidence>
<accession>A0A8H5M2V6</accession>
<dbReference type="GO" id="GO:0072686">
    <property type="term" value="C:mitotic spindle"/>
    <property type="evidence" value="ECO:0007669"/>
    <property type="project" value="TreeGrafter"/>
</dbReference>
<dbReference type="PANTHER" id="PTHR12792:SF0">
    <property type="entry name" value="SEPARIN"/>
    <property type="match status" value="1"/>
</dbReference>
<feature type="region of interest" description="Disordered" evidence="6">
    <location>
        <begin position="1555"/>
        <end position="1596"/>
    </location>
</feature>
<evidence type="ECO:0000256" key="4">
    <source>
        <dbReference type="ARBA" id="ARBA00022829"/>
    </source>
</evidence>
<dbReference type="Proteomes" id="UP000565441">
    <property type="component" value="Unassembled WGS sequence"/>
</dbReference>
<dbReference type="EC" id="3.4.22.49" evidence="2"/>
<dbReference type="InterPro" id="IPR011990">
    <property type="entry name" value="TPR-like_helical_dom_sf"/>
</dbReference>
<dbReference type="Gene3D" id="1.25.40.10">
    <property type="entry name" value="Tetratricopeptide repeat domain"/>
    <property type="match status" value="1"/>
</dbReference>
<dbReference type="InterPro" id="IPR005314">
    <property type="entry name" value="Peptidase_C50"/>
</dbReference>
<feature type="repeat" description="TPR" evidence="5">
    <location>
        <begin position="662"/>
        <end position="695"/>
    </location>
</feature>
<dbReference type="GO" id="GO:0006508">
    <property type="term" value="P:proteolysis"/>
    <property type="evidence" value="ECO:0007669"/>
    <property type="project" value="InterPro"/>
</dbReference>
<evidence type="ECO:0000313" key="8">
    <source>
        <dbReference type="EMBL" id="KAF5378833.1"/>
    </source>
</evidence>
<dbReference type="GO" id="GO:0005737">
    <property type="term" value="C:cytoplasm"/>
    <property type="evidence" value="ECO:0007669"/>
    <property type="project" value="TreeGrafter"/>
</dbReference>
<evidence type="ECO:0000259" key="7">
    <source>
        <dbReference type="PROSITE" id="PS51700"/>
    </source>
</evidence>
<comment type="caution">
    <text evidence="8">The sequence shown here is derived from an EMBL/GenBank/DDBJ whole genome shotgun (WGS) entry which is preliminary data.</text>
</comment>